<reference evidence="3 4" key="1">
    <citation type="submission" date="2016-10" db="EMBL/GenBank/DDBJ databases">
        <title>Paenibacillus species isolates.</title>
        <authorList>
            <person name="Beno S.M."/>
        </authorList>
    </citation>
    <scope>NUCLEOTIDE SEQUENCE [LARGE SCALE GENOMIC DNA]</scope>
    <source>
        <strain evidence="1 4">FSL H7-0710</strain>
        <strain evidence="2 3">FSL H7-0918</strain>
    </source>
</reference>
<accession>A0A1R0XYA0</accession>
<dbReference type="OrthoDB" id="2564585at2"/>
<sequence length="234" mass="27636">MKQLEFEQMMFNSKEVSALDRFSVEHYTPIVVNDKRVIENIISYMINIQAILARHYLYKRALGISVSTDSTFFITEHTCKEIEMLRSIFDEVFIISRSDGTLVNVQVSRVNDLAYEVFLDMISYKQINEQVQHLTLERTFTQDFCRKAYFEIEKSTRFPVNSEYFDYLIKGTTLSSFINPLFVDVSGFRLEEIEQNDVVQQLASRVKHLYLLVFENNSDETPKSFYSKQLRWCL</sequence>
<evidence type="ECO:0000313" key="4">
    <source>
        <dbReference type="Proteomes" id="UP000187439"/>
    </source>
</evidence>
<dbReference type="AlphaFoldDB" id="A0A1R0XYA0"/>
<gene>
    <name evidence="2" type="ORF">BSK47_14675</name>
    <name evidence="1" type="ORF">BSK52_14345</name>
</gene>
<dbReference type="Proteomes" id="UP000187439">
    <property type="component" value="Unassembled WGS sequence"/>
</dbReference>
<dbReference type="RefSeq" id="WP_076119664.1">
    <property type="nucleotide sequence ID" value="NZ_MPTC01000011.1"/>
</dbReference>
<evidence type="ECO:0000313" key="1">
    <source>
        <dbReference type="EMBL" id="OMD40071.1"/>
    </source>
</evidence>
<protein>
    <submittedName>
        <fullName evidence="1">Uncharacterized protein</fullName>
    </submittedName>
</protein>
<evidence type="ECO:0000313" key="3">
    <source>
        <dbReference type="Proteomes" id="UP000187323"/>
    </source>
</evidence>
<dbReference type="EMBL" id="MPTO01000012">
    <property type="protein sequence ID" value="OME19813.1"/>
    <property type="molecule type" value="Genomic_DNA"/>
</dbReference>
<evidence type="ECO:0000313" key="2">
    <source>
        <dbReference type="EMBL" id="OME19813.1"/>
    </source>
</evidence>
<comment type="caution">
    <text evidence="1">The sequence shown here is derived from an EMBL/GenBank/DDBJ whole genome shotgun (WGS) entry which is preliminary data.</text>
</comment>
<dbReference type="EMBL" id="MPTC01000011">
    <property type="protein sequence ID" value="OMD40071.1"/>
    <property type="molecule type" value="Genomic_DNA"/>
</dbReference>
<name>A0A1R0XYA0_9BACL</name>
<dbReference type="Proteomes" id="UP000187323">
    <property type="component" value="Unassembled WGS sequence"/>
</dbReference>
<proteinExistence type="predicted"/>
<organism evidence="1 4">
    <name type="scientific">Paenibacillus odorifer</name>
    <dbReference type="NCBI Taxonomy" id="189426"/>
    <lineage>
        <taxon>Bacteria</taxon>
        <taxon>Bacillati</taxon>
        <taxon>Bacillota</taxon>
        <taxon>Bacilli</taxon>
        <taxon>Bacillales</taxon>
        <taxon>Paenibacillaceae</taxon>
        <taxon>Paenibacillus</taxon>
    </lineage>
</organism>